<reference evidence="1 2" key="1">
    <citation type="submission" date="2018-08" db="EMBL/GenBank/DDBJ databases">
        <title>Genomic Encyclopedia of Type Strains, Phase IV (KMG-IV): sequencing the most valuable type-strain genomes for metagenomic binning, comparative biology and taxonomic classification.</title>
        <authorList>
            <person name="Goeker M."/>
        </authorList>
    </citation>
    <scope>NUCLEOTIDE SEQUENCE [LARGE SCALE GENOMIC DNA]</scope>
    <source>
        <strain evidence="1 2">BW863</strain>
    </source>
</reference>
<dbReference type="AlphaFoldDB" id="A0A3D9Z5S6"/>
<dbReference type="EMBL" id="QUMO01000001">
    <property type="protein sequence ID" value="REF89618.1"/>
    <property type="molecule type" value="Genomic_DNA"/>
</dbReference>
<evidence type="ECO:0008006" key="3">
    <source>
        <dbReference type="Google" id="ProtNLM"/>
    </source>
</evidence>
<gene>
    <name evidence="1" type="ORF">DES32_0845</name>
</gene>
<dbReference type="OrthoDB" id="283036at2"/>
<dbReference type="RefSeq" id="WP_115835364.1">
    <property type="nucleotide sequence ID" value="NZ_CP025086.1"/>
</dbReference>
<evidence type="ECO:0000313" key="2">
    <source>
        <dbReference type="Proteomes" id="UP000256900"/>
    </source>
</evidence>
<protein>
    <recommendedName>
        <fullName evidence="3">Antitoxin SocA-like Panacea domain-containing protein</fullName>
    </recommendedName>
</protein>
<name>A0A3D9Z5S6_9HYPH</name>
<keyword evidence="2" id="KW-1185">Reference proteome</keyword>
<organism evidence="1 2">
    <name type="scientific">Methylovirgula ligni</name>
    <dbReference type="NCBI Taxonomy" id="569860"/>
    <lineage>
        <taxon>Bacteria</taxon>
        <taxon>Pseudomonadati</taxon>
        <taxon>Pseudomonadota</taxon>
        <taxon>Alphaproteobacteria</taxon>
        <taxon>Hyphomicrobiales</taxon>
        <taxon>Beijerinckiaceae</taxon>
        <taxon>Methylovirgula</taxon>
    </lineage>
</organism>
<sequence>MDAEGLVLGVLQAVPGNVVRGRKRLQKLAYFAIKTGAAAEGVKYSIRDFGPFSLQVANAASFLSFVGELEERDEPIGRSQKFVKVYSLANLGSTAPNLPDSTQVALKKLSEYSSIELEIASTISFFISQGMTNDQAIKATRELKPAKSAEQIVQRAEEALAEVELNDEGRRARPLPYP</sequence>
<evidence type="ECO:0000313" key="1">
    <source>
        <dbReference type="EMBL" id="REF89618.1"/>
    </source>
</evidence>
<dbReference type="Proteomes" id="UP000256900">
    <property type="component" value="Unassembled WGS sequence"/>
</dbReference>
<proteinExistence type="predicted"/>
<accession>A0A3D9Z5S6</accession>
<comment type="caution">
    <text evidence="1">The sequence shown here is derived from an EMBL/GenBank/DDBJ whole genome shotgun (WGS) entry which is preliminary data.</text>
</comment>